<dbReference type="HOGENOM" id="CLU_1651272_0_0_4"/>
<keyword evidence="4" id="KW-0862">Zinc</keyword>
<evidence type="ECO:0000256" key="8">
    <source>
        <dbReference type="ARBA" id="ARBA00023163"/>
    </source>
</evidence>
<dbReference type="GO" id="GO:0003677">
    <property type="term" value="F:DNA binding"/>
    <property type="evidence" value="ECO:0007669"/>
    <property type="project" value="UniProtKB-KW"/>
</dbReference>
<dbReference type="SUPFAM" id="SSF160930">
    <property type="entry name" value="FlhC-like"/>
    <property type="match status" value="1"/>
</dbReference>
<dbReference type="InterPro" id="IPR007944">
    <property type="entry name" value="FlhC"/>
</dbReference>
<proteinExistence type="predicted"/>
<name>W0SF91_9PROT</name>
<keyword evidence="7" id="KW-0010">Activator</keyword>
<evidence type="ECO:0000256" key="6">
    <source>
        <dbReference type="ARBA" id="ARBA00023125"/>
    </source>
</evidence>
<gene>
    <name evidence="9" type="ORF">SUTH_01929</name>
</gene>
<keyword evidence="10" id="KW-1185">Reference proteome</keyword>
<dbReference type="EMBL" id="AP012547">
    <property type="protein sequence ID" value="BAO29721.1"/>
    <property type="molecule type" value="Genomic_DNA"/>
</dbReference>
<dbReference type="GO" id="GO:1902208">
    <property type="term" value="P:regulation of bacterial-type flagellum assembly"/>
    <property type="evidence" value="ECO:0007669"/>
    <property type="project" value="InterPro"/>
</dbReference>
<evidence type="ECO:0000256" key="3">
    <source>
        <dbReference type="ARBA" id="ARBA00022795"/>
    </source>
</evidence>
<dbReference type="AlphaFoldDB" id="W0SF91"/>
<keyword evidence="8" id="KW-0804">Transcription</keyword>
<keyword evidence="1" id="KW-0963">Cytoplasm</keyword>
<dbReference type="Pfam" id="PF05280">
    <property type="entry name" value="FlhC"/>
    <property type="match status" value="1"/>
</dbReference>
<dbReference type="GO" id="GO:0045893">
    <property type="term" value="P:positive regulation of DNA-templated transcription"/>
    <property type="evidence" value="ECO:0007669"/>
    <property type="project" value="InterPro"/>
</dbReference>
<protein>
    <submittedName>
        <fullName evidence="9">Flagellar transcriptional activator FlhC</fullName>
    </submittedName>
</protein>
<keyword evidence="3" id="KW-1005">Bacterial flagellum biogenesis</keyword>
<dbReference type="RefSeq" id="WP_171817348.1">
    <property type="nucleotide sequence ID" value="NZ_AP012547.1"/>
</dbReference>
<accession>W0SF91</accession>
<evidence type="ECO:0000313" key="9">
    <source>
        <dbReference type="EMBL" id="BAO29721.1"/>
    </source>
</evidence>
<reference evidence="9 10" key="1">
    <citation type="journal article" date="2014" name="Syst. Appl. Microbiol.">
        <title>Complete genomes of freshwater sulfur oxidizers Sulfuricella denitrificans skB26 and Sulfuritalea hydrogenivorans sk43H: genetic insights into the sulfur oxidation pathway of betaproteobacteria.</title>
        <authorList>
            <person name="Watanabe T."/>
            <person name="Kojima H."/>
            <person name="Fukui M."/>
        </authorList>
    </citation>
    <scope>NUCLEOTIDE SEQUENCE [LARGE SCALE GENOMIC DNA]</scope>
    <source>
        <strain evidence="9">DSM22779</strain>
    </source>
</reference>
<organism evidence="9 10">
    <name type="scientific">Sulfuritalea hydrogenivorans sk43H</name>
    <dbReference type="NCBI Taxonomy" id="1223802"/>
    <lineage>
        <taxon>Bacteria</taxon>
        <taxon>Pseudomonadati</taxon>
        <taxon>Pseudomonadota</taxon>
        <taxon>Betaproteobacteria</taxon>
        <taxon>Nitrosomonadales</taxon>
        <taxon>Sterolibacteriaceae</taxon>
        <taxon>Sulfuritalea</taxon>
    </lineage>
</organism>
<keyword evidence="6" id="KW-0238">DNA-binding</keyword>
<keyword evidence="9" id="KW-0282">Flagellum</keyword>
<dbReference type="STRING" id="1223802.SUTH_01929"/>
<keyword evidence="5" id="KW-0805">Transcription regulation</keyword>
<dbReference type="GO" id="GO:0046872">
    <property type="term" value="F:metal ion binding"/>
    <property type="evidence" value="ECO:0007669"/>
    <property type="project" value="UniProtKB-KW"/>
</dbReference>
<evidence type="ECO:0000256" key="1">
    <source>
        <dbReference type="ARBA" id="ARBA00022490"/>
    </source>
</evidence>
<evidence type="ECO:0000256" key="7">
    <source>
        <dbReference type="ARBA" id="ARBA00023159"/>
    </source>
</evidence>
<sequence>MAALLSPEDLENHRVAHELVRLKLRLPLVNHLTGIHIKPLRRQWNRIHPNSPPNGRLRESVRAFISDSFSAAELAGFVAIYNRLAPGAENQVEPGMLLRAMTMHERIAHRELDINAAYFAVRDVRAKIVEWRRCGRCQTSFIYSPAAFHMRSCPFCALLS</sequence>
<dbReference type="GO" id="GO:0044781">
    <property type="term" value="P:bacterial-type flagellum organization"/>
    <property type="evidence" value="ECO:0007669"/>
    <property type="project" value="UniProtKB-KW"/>
</dbReference>
<evidence type="ECO:0000256" key="2">
    <source>
        <dbReference type="ARBA" id="ARBA00022723"/>
    </source>
</evidence>
<evidence type="ECO:0000256" key="4">
    <source>
        <dbReference type="ARBA" id="ARBA00022833"/>
    </source>
</evidence>
<dbReference type="Proteomes" id="UP000031637">
    <property type="component" value="Chromosome"/>
</dbReference>
<keyword evidence="9" id="KW-0969">Cilium</keyword>
<dbReference type="KEGG" id="shd:SUTH_01929"/>
<keyword evidence="9" id="KW-0966">Cell projection</keyword>
<evidence type="ECO:0000256" key="5">
    <source>
        <dbReference type="ARBA" id="ARBA00023015"/>
    </source>
</evidence>
<keyword evidence="2" id="KW-0479">Metal-binding</keyword>
<evidence type="ECO:0000313" key="10">
    <source>
        <dbReference type="Proteomes" id="UP000031637"/>
    </source>
</evidence>